<organism evidence="2 3">
    <name type="scientific">Neoroseomonas lacus</name>
    <dbReference type="NCBI Taxonomy" id="287609"/>
    <lineage>
        <taxon>Bacteria</taxon>
        <taxon>Pseudomonadati</taxon>
        <taxon>Pseudomonadota</taxon>
        <taxon>Alphaproteobacteria</taxon>
        <taxon>Acetobacterales</taxon>
        <taxon>Acetobacteraceae</taxon>
        <taxon>Neoroseomonas</taxon>
    </lineage>
</organism>
<accession>A0A917KN08</accession>
<evidence type="ECO:0000313" key="2">
    <source>
        <dbReference type="EMBL" id="GGJ21603.1"/>
    </source>
</evidence>
<name>A0A917KN08_9PROT</name>
<evidence type="ECO:0000313" key="3">
    <source>
        <dbReference type="Proteomes" id="UP000661507"/>
    </source>
</evidence>
<protein>
    <submittedName>
        <fullName evidence="2">Uncharacterized protein</fullName>
    </submittedName>
</protein>
<dbReference type="Proteomes" id="UP000661507">
    <property type="component" value="Unassembled WGS sequence"/>
</dbReference>
<reference evidence="2" key="2">
    <citation type="submission" date="2020-09" db="EMBL/GenBank/DDBJ databases">
        <authorList>
            <person name="Sun Q."/>
            <person name="Zhou Y."/>
        </authorList>
    </citation>
    <scope>NUCLEOTIDE SEQUENCE</scope>
    <source>
        <strain evidence="2">CGMCC 1.3617</strain>
    </source>
</reference>
<evidence type="ECO:0000256" key="1">
    <source>
        <dbReference type="SAM" id="MobiDB-lite"/>
    </source>
</evidence>
<reference evidence="2" key="1">
    <citation type="journal article" date="2014" name="Int. J. Syst. Evol. Microbiol.">
        <title>Complete genome sequence of Corynebacterium casei LMG S-19264T (=DSM 44701T), isolated from a smear-ripened cheese.</title>
        <authorList>
            <consortium name="US DOE Joint Genome Institute (JGI-PGF)"/>
            <person name="Walter F."/>
            <person name="Albersmeier A."/>
            <person name="Kalinowski J."/>
            <person name="Ruckert C."/>
        </authorList>
    </citation>
    <scope>NUCLEOTIDE SEQUENCE</scope>
    <source>
        <strain evidence="2">CGMCC 1.3617</strain>
    </source>
</reference>
<proteinExistence type="predicted"/>
<sequence>MQRQWRRAAADHVVTNLPLSDFKDLGTVSAWTRRPNMHMHTLTTLNATPWHPKHPSGSNLQHPAHDVATAPQPTGLTKAEIRRIILDLIG</sequence>
<keyword evidence="3" id="KW-1185">Reference proteome</keyword>
<feature type="region of interest" description="Disordered" evidence="1">
    <location>
        <begin position="49"/>
        <end position="74"/>
    </location>
</feature>
<dbReference type="RefSeq" id="WP_188968148.1">
    <property type="nucleotide sequence ID" value="NZ_BMKW01000007.1"/>
</dbReference>
<dbReference type="EMBL" id="BMKW01000007">
    <property type="protein sequence ID" value="GGJ21603.1"/>
    <property type="molecule type" value="Genomic_DNA"/>
</dbReference>
<dbReference type="AlphaFoldDB" id="A0A917KN08"/>
<gene>
    <name evidence="2" type="ORF">GCM10011320_31110</name>
</gene>
<comment type="caution">
    <text evidence="2">The sequence shown here is derived from an EMBL/GenBank/DDBJ whole genome shotgun (WGS) entry which is preliminary data.</text>
</comment>